<dbReference type="AlphaFoldDB" id="A0A240E5T1"/>
<organism evidence="3 4">
    <name type="scientific">Acinetobacter puyangensis</name>
    <dbReference type="NCBI Taxonomy" id="1096779"/>
    <lineage>
        <taxon>Bacteria</taxon>
        <taxon>Pseudomonadati</taxon>
        <taxon>Pseudomonadota</taxon>
        <taxon>Gammaproteobacteria</taxon>
        <taxon>Moraxellales</taxon>
        <taxon>Moraxellaceae</taxon>
        <taxon>Acinetobacter</taxon>
    </lineage>
</organism>
<proteinExistence type="inferred from homology"/>
<evidence type="ECO:0000313" key="3">
    <source>
        <dbReference type="EMBL" id="SNX44107.1"/>
    </source>
</evidence>
<dbReference type="InterPro" id="IPR036165">
    <property type="entry name" value="YefM-like_sf"/>
</dbReference>
<dbReference type="EMBL" id="OANT01000002">
    <property type="protein sequence ID" value="SNX44107.1"/>
    <property type="molecule type" value="Genomic_DNA"/>
</dbReference>
<keyword evidence="4" id="KW-1185">Reference proteome</keyword>
<protein>
    <recommendedName>
        <fullName evidence="2">Antitoxin</fullName>
    </recommendedName>
</protein>
<dbReference type="SUPFAM" id="SSF143120">
    <property type="entry name" value="YefM-like"/>
    <property type="match status" value="1"/>
</dbReference>
<dbReference type="RefSeq" id="WP_097078367.1">
    <property type="nucleotide sequence ID" value="NZ_BAABHT010000003.1"/>
</dbReference>
<dbReference type="Gene3D" id="3.40.1620.10">
    <property type="entry name" value="YefM-like domain"/>
    <property type="match status" value="1"/>
</dbReference>
<comment type="similarity">
    <text evidence="1 2">Belongs to the phD/YefM antitoxin family.</text>
</comment>
<dbReference type="NCBIfam" id="TIGR01552">
    <property type="entry name" value="phd_fam"/>
    <property type="match status" value="1"/>
</dbReference>
<gene>
    <name evidence="3" type="ORF">SAMN05421731_102266</name>
</gene>
<evidence type="ECO:0000256" key="1">
    <source>
        <dbReference type="ARBA" id="ARBA00009981"/>
    </source>
</evidence>
<sequence>MQVSTKELRTQSGKIIQQVQHGQEVVVTYRGQPLAKIVPIEVQAHQADIFAMWQTHEDHTSVDELVREIRRGRQF</sequence>
<dbReference type="Pfam" id="PF02604">
    <property type="entry name" value="PhdYeFM_antitox"/>
    <property type="match status" value="1"/>
</dbReference>
<comment type="function">
    <text evidence="2">Antitoxin component of a type II toxin-antitoxin (TA) system.</text>
</comment>
<dbReference type="InterPro" id="IPR006442">
    <property type="entry name" value="Antitoxin_Phd/YefM"/>
</dbReference>
<name>A0A240E5T1_9GAMM</name>
<dbReference type="Proteomes" id="UP000219042">
    <property type="component" value="Unassembled WGS sequence"/>
</dbReference>
<evidence type="ECO:0000256" key="2">
    <source>
        <dbReference type="RuleBase" id="RU362080"/>
    </source>
</evidence>
<accession>A0A240E5T1</accession>
<evidence type="ECO:0000313" key="4">
    <source>
        <dbReference type="Proteomes" id="UP000219042"/>
    </source>
</evidence>
<reference evidence="4" key="1">
    <citation type="submission" date="2016-09" db="EMBL/GenBank/DDBJ databases">
        <authorList>
            <person name="Varghese N."/>
            <person name="Submissions S."/>
        </authorList>
    </citation>
    <scope>NUCLEOTIDE SEQUENCE [LARGE SCALE GENOMIC DNA]</scope>
    <source>
        <strain evidence="4">ANC 4466</strain>
    </source>
</reference>
<dbReference type="OrthoDB" id="9181600at2"/>